<sequence>MRVCTGCVFDRGGVRTMALLCVSLVAVVFKWLVFAMVVGMMDSCPRALCVGVVSVHPSPLVCALAHRGTQPHNTTYPSAPSLYLYRLCFFYPHHACRPNMHTHACTATATIPGGSTLCPSVSLSLSPSPLPFQLLAHVSSSARSFIMRLLFFCLFLACLACATFSLWLHWFPLVCLSQSQTHGHTHTHTHTQTHGLCVS</sequence>
<keyword evidence="3" id="KW-1185">Reference proteome</keyword>
<proteinExistence type="predicted"/>
<dbReference type="EMBL" id="GL832991">
    <property type="protein sequence ID" value="EGD80173.1"/>
    <property type="molecule type" value="Genomic_DNA"/>
</dbReference>
<protein>
    <submittedName>
        <fullName evidence="2">Uncharacterized protein</fullName>
    </submittedName>
</protein>
<gene>
    <name evidence="2" type="ORF">PTSG_13108</name>
</gene>
<dbReference type="KEGG" id="sre:PTSG_13108"/>
<keyword evidence="1" id="KW-0812">Transmembrane</keyword>
<feature type="transmembrane region" description="Helical" evidence="1">
    <location>
        <begin position="149"/>
        <end position="170"/>
    </location>
</feature>
<organism evidence="3">
    <name type="scientific">Salpingoeca rosetta (strain ATCC 50818 / BSB-021)</name>
    <dbReference type="NCBI Taxonomy" id="946362"/>
    <lineage>
        <taxon>Eukaryota</taxon>
        <taxon>Choanoflagellata</taxon>
        <taxon>Craspedida</taxon>
        <taxon>Salpingoecidae</taxon>
        <taxon>Salpingoeca</taxon>
    </lineage>
</organism>
<dbReference type="Proteomes" id="UP000007799">
    <property type="component" value="Unassembled WGS sequence"/>
</dbReference>
<name>F2URK4_SALR5</name>
<keyword evidence="1" id="KW-1133">Transmembrane helix</keyword>
<evidence type="ECO:0000313" key="3">
    <source>
        <dbReference type="Proteomes" id="UP000007799"/>
    </source>
</evidence>
<reference evidence="2" key="1">
    <citation type="submission" date="2009-08" db="EMBL/GenBank/DDBJ databases">
        <title>Annotation of Salpingoeca rosetta.</title>
        <authorList>
            <consortium name="The Broad Institute Genome Sequencing Platform"/>
            <person name="Russ C."/>
            <person name="Cuomo C."/>
            <person name="Burger G."/>
            <person name="Gray M.W."/>
            <person name="Holland P.W.H."/>
            <person name="King N."/>
            <person name="Lang F.B.F."/>
            <person name="Roger A.J."/>
            <person name="Ruiz-Trillo I."/>
            <person name="Young S.K."/>
            <person name="Zeng Q."/>
            <person name="Gargeya S."/>
            <person name="Alvarado L."/>
            <person name="Berlin A."/>
            <person name="Chapman S.B."/>
            <person name="Chen Z."/>
            <person name="Freedman E."/>
            <person name="Gellesch M."/>
            <person name="Goldberg J."/>
            <person name="Griggs A."/>
            <person name="Gujja S."/>
            <person name="Heilman E."/>
            <person name="Heiman D."/>
            <person name="Howarth C."/>
            <person name="Mehta T."/>
            <person name="Neiman D."/>
            <person name="Pearson M."/>
            <person name="Roberts A."/>
            <person name="Saif S."/>
            <person name="Shea T."/>
            <person name="Shenoy N."/>
            <person name="Sisk P."/>
            <person name="Stolte C."/>
            <person name="Sykes S."/>
            <person name="White J."/>
            <person name="Yandava C."/>
            <person name="Haas B."/>
            <person name="Nusbaum C."/>
            <person name="Birren B."/>
        </authorList>
    </citation>
    <scope>NUCLEOTIDE SEQUENCE [LARGE SCALE GENOMIC DNA]</scope>
    <source>
        <strain evidence="2">ATCC 50818</strain>
    </source>
</reference>
<dbReference type="AlphaFoldDB" id="F2URK4"/>
<evidence type="ECO:0000313" key="2">
    <source>
        <dbReference type="EMBL" id="EGD80173.1"/>
    </source>
</evidence>
<keyword evidence="1" id="KW-0472">Membrane</keyword>
<evidence type="ECO:0000256" key="1">
    <source>
        <dbReference type="SAM" id="Phobius"/>
    </source>
</evidence>
<dbReference type="InParanoid" id="F2URK4"/>
<dbReference type="GeneID" id="16068762"/>
<feature type="transmembrane region" description="Helical" evidence="1">
    <location>
        <begin position="17"/>
        <end position="38"/>
    </location>
</feature>
<accession>F2URK4</accession>
<dbReference type="RefSeq" id="XP_004988235.1">
    <property type="nucleotide sequence ID" value="XM_004988178.1"/>
</dbReference>